<name>A0ACB7VUQ1_DIOAL</name>
<proteinExistence type="predicted"/>
<dbReference type="EMBL" id="CM037017">
    <property type="protein sequence ID" value="KAH7678171.1"/>
    <property type="molecule type" value="Genomic_DNA"/>
</dbReference>
<gene>
    <name evidence="1" type="ORF">IHE45_07G132800</name>
</gene>
<reference evidence="2" key="1">
    <citation type="journal article" date="2022" name="Nat. Commun.">
        <title>Chromosome evolution and the genetic basis of agronomically important traits in greater yam.</title>
        <authorList>
            <person name="Bredeson J.V."/>
            <person name="Lyons J.B."/>
            <person name="Oniyinde I.O."/>
            <person name="Okereke N.R."/>
            <person name="Kolade O."/>
            <person name="Nnabue I."/>
            <person name="Nwadili C.O."/>
            <person name="Hribova E."/>
            <person name="Parker M."/>
            <person name="Nwogha J."/>
            <person name="Shu S."/>
            <person name="Carlson J."/>
            <person name="Kariba R."/>
            <person name="Muthemba S."/>
            <person name="Knop K."/>
            <person name="Barton G.J."/>
            <person name="Sherwood A.V."/>
            <person name="Lopez-Montes A."/>
            <person name="Asiedu R."/>
            <person name="Jamnadass R."/>
            <person name="Muchugi A."/>
            <person name="Goodstein D."/>
            <person name="Egesi C.N."/>
            <person name="Featherston J."/>
            <person name="Asfaw A."/>
            <person name="Simpson G.G."/>
            <person name="Dolezel J."/>
            <person name="Hendre P.S."/>
            <person name="Van Deynze A."/>
            <person name="Kumar P.L."/>
            <person name="Obidiegwu J.E."/>
            <person name="Bhattacharjee R."/>
            <person name="Rokhsar D.S."/>
        </authorList>
    </citation>
    <scope>NUCLEOTIDE SEQUENCE [LARGE SCALE GENOMIC DNA]</scope>
    <source>
        <strain evidence="2">cv. TDa95/00328</strain>
    </source>
</reference>
<organism evidence="1 2">
    <name type="scientific">Dioscorea alata</name>
    <name type="common">Purple yam</name>
    <dbReference type="NCBI Taxonomy" id="55571"/>
    <lineage>
        <taxon>Eukaryota</taxon>
        <taxon>Viridiplantae</taxon>
        <taxon>Streptophyta</taxon>
        <taxon>Embryophyta</taxon>
        <taxon>Tracheophyta</taxon>
        <taxon>Spermatophyta</taxon>
        <taxon>Magnoliopsida</taxon>
        <taxon>Liliopsida</taxon>
        <taxon>Dioscoreales</taxon>
        <taxon>Dioscoreaceae</taxon>
        <taxon>Dioscorea</taxon>
    </lineage>
</organism>
<evidence type="ECO:0000313" key="1">
    <source>
        <dbReference type="EMBL" id="KAH7678171.1"/>
    </source>
</evidence>
<keyword evidence="1" id="KW-0808">Transferase</keyword>
<keyword evidence="2" id="KW-1185">Reference proteome</keyword>
<sequence>MENSPAVLSIILFLAITFFVIPFASPSPQSSLWKGSSLSVEVDSDILVSPDESFTFGFHRIGNNAYALSIWFSNSANKTIAWTANRDHPVNGLGSSVTLRKDGALVLTDVDGTVVWSTNTSSTQADQAQLLDTGNLVIEDPQGNVLWQSFDSPTDTILPTQPITKSKKLISSMPGGSVSSGYYSFYFDNDNVMKLMYDGPQVSSIYWPNPDYNIWQNGRYNYNSSRYGVLDESGTFQSSDRLSFSASDSDMGSVIKRRLTLDYDGNLRLHSLNNSTGLWSVSWEALPNLCDVHGLCGRNGICVYNTQKPMCACPFAYEVSALSDWGEGCKPMFNISCEDSQQLRFVELKKTDFWGFDINHTSSVPLDACLELCQKDCTCVAVSYKMGSGDCYTKSALFNGRTAPDFPGSLYLKLPLNFDTSDMYVLQVHEPICNAANATEATVAAPKYVEIASSRTKWTYFYWFISAFGLIEIFFIVFGWWFASKNGTKPTSIEEGYKLIARQFKRFTYKELKKATGNFKNKLEREGSRAVYSGVLEDERVVAVEKLDDIIPNEAFWAEVSVIARINHMNLVRIWGFCSEHSHRFLVSEFMENGSLDKHLFDGGHSSAGFLGWKERFQIAVGVAKGLAYLHHECLEWVIHCDVKPENILLDSDFEPKITDFGLAKLADRGGAHSKISKVRGSRGYMAPEWALNLPITAKVDVYSYGVVLLELLMGSRASDWKMEGEDREEEQVQEEELELELLGLVRMLKGKLGGTEDSWIDDFVDARLIGQFNHRKATVMVEIAISCLEENRSNRPTMDSVAQMLIALDDESTSHGEHSYSVMYPE</sequence>
<protein>
    <submittedName>
        <fullName evidence="1">S-receptor-like serine/threonine-protein kinase protein</fullName>
        <ecNumber evidence="1">2.7.11.1</ecNumber>
    </submittedName>
</protein>
<dbReference type="Proteomes" id="UP000827976">
    <property type="component" value="Chromosome 7"/>
</dbReference>
<accession>A0ACB7VUQ1</accession>
<dbReference type="EC" id="2.7.11.1" evidence="1"/>
<evidence type="ECO:0000313" key="2">
    <source>
        <dbReference type="Proteomes" id="UP000827976"/>
    </source>
</evidence>
<comment type="caution">
    <text evidence="1">The sequence shown here is derived from an EMBL/GenBank/DDBJ whole genome shotgun (WGS) entry which is preliminary data.</text>
</comment>